<evidence type="ECO:0000256" key="1">
    <source>
        <dbReference type="SAM" id="MobiDB-lite"/>
    </source>
</evidence>
<name>A0A2T9YG86_9FUNG</name>
<dbReference type="EMBL" id="MBFR01000205">
    <property type="protein sequence ID" value="PVU91362.1"/>
    <property type="molecule type" value="Genomic_DNA"/>
</dbReference>
<organism evidence="2 3">
    <name type="scientific">Smittium simulii</name>
    <dbReference type="NCBI Taxonomy" id="133385"/>
    <lineage>
        <taxon>Eukaryota</taxon>
        <taxon>Fungi</taxon>
        <taxon>Fungi incertae sedis</taxon>
        <taxon>Zoopagomycota</taxon>
        <taxon>Kickxellomycotina</taxon>
        <taxon>Harpellomycetes</taxon>
        <taxon>Harpellales</taxon>
        <taxon>Legeriomycetaceae</taxon>
        <taxon>Smittium</taxon>
    </lineage>
</organism>
<feature type="compositionally biased region" description="Basic and acidic residues" evidence="1">
    <location>
        <begin position="100"/>
        <end position="123"/>
    </location>
</feature>
<evidence type="ECO:0000313" key="3">
    <source>
        <dbReference type="Proteomes" id="UP000245383"/>
    </source>
</evidence>
<feature type="compositionally biased region" description="Polar residues" evidence="1">
    <location>
        <begin position="31"/>
        <end position="50"/>
    </location>
</feature>
<gene>
    <name evidence="2" type="ORF">BB561_004439</name>
</gene>
<feature type="compositionally biased region" description="Basic and acidic residues" evidence="1">
    <location>
        <begin position="51"/>
        <end position="81"/>
    </location>
</feature>
<comment type="caution">
    <text evidence="2">The sequence shown here is derived from an EMBL/GenBank/DDBJ whole genome shotgun (WGS) entry which is preliminary data.</text>
</comment>
<keyword evidence="3" id="KW-1185">Reference proteome</keyword>
<reference evidence="2 3" key="1">
    <citation type="journal article" date="2018" name="MBio">
        <title>Comparative Genomics Reveals the Core Gene Toolbox for the Fungus-Insect Symbiosis.</title>
        <authorList>
            <person name="Wang Y."/>
            <person name="Stata M."/>
            <person name="Wang W."/>
            <person name="Stajich J.E."/>
            <person name="White M.M."/>
            <person name="Moncalvo J.M."/>
        </authorList>
    </citation>
    <scope>NUCLEOTIDE SEQUENCE [LARGE SCALE GENOMIC DNA]</scope>
    <source>
        <strain evidence="2 3">SWE-8-4</strain>
    </source>
</reference>
<proteinExistence type="predicted"/>
<dbReference type="AlphaFoldDB" id="A0A2T9YG86"/>
<accession>A0A2T9YG86</accession>
<dbReference type="Proteomes" id="UP000245383">
    <property type="component" value="Unassembled WGS sequence"/>
</dbReference>
<protein>
    <submittedName>
        <fullName evidence="2">Uncharacterized protein</fullName>
    </submittedName>
</protein>
<evidence type="ECO:0000313" key="2">
    <source>
        <dbReference type="EMBL" id="PVU91362.1"/>
    </source>
</evidence>
<feature type="compositionally biased region" description="Polar residues" evidence="1">
    <location>
        <begin position="84"/>
        <end position="97"/>
    </location>
</feature>
<feature type="region of interest" description="Disordered" evidence="1">
    <location>
        <begin position="31"/>
        <end position="142"/>
    </location>
</feature>
<sequence length="167" mass="18246">MSFFGFGQVNNRSKLPGIKFKQFLQADKTSGATNGTLEQGSESDTQTQLEQDFKGLDKDTGSKNEKKTGKEAEKIEQEKEVIQMQKQLLQQNISDADSSLEYKNKHSKEQSSENESNVKEKYAKLGPKGRAELGPTSRSNTAALVEQRSASVFAARVAGGAAGARRV</sequence>